<comment type="subcellular location">
    <subcellularLocation>
        <location evidence="1">Mitochondrion</location>
    </subcellularLocation>
</comment>
<dbReference type="SUPFAM" id="SSF49785">
    <property type="entry name" value="Galactose-binding domain-like"/>
    <property type="match status" value="1"/>
</dbReference>
<feature type="domain" description="NADH:ubiquinone oxidoreductase intermediate-associated protein 30" evidence="6">
    <location>
        <begin position="45"/>
        <end position="227"/>
    </location>
</feature>
<dbReference type="InterPro" id="IPR008979">
    <property type="entry name" value="Galactose-bd-like_sf"/>
</dbReference>
<evidence type="ECO:0000259" key="6">
    <source>
        <dbReference type="Pfam" id="PF08547"/>
    </source>
</evidence>
<evidence type="ECO:0000256" key="3">
    <source>
        <dbReference type="ARBA" id="ARBA00023128"/>
    </source>
</evidence>
<feature type="region of interest" description="Disordered" evidence="5">
    <location>
        <begin position="240"/>
        <end position="259"/>
    </location>
</feature>
<evidence type="ECO:0000256" key="5">
    <source>
        <dbReference type="SAM" id="MobiDB-lite"/>
    </source>
</evidence>
<evidence type="ECO:0000256" key="4">
    <source>
        <dbReference type="ARBA" id="ARBA00023186"/>
    </source>
</evidence>
<sequence length="259" mass="28538">MATSRWSTFLKRLNRSTDVLKDQTSRVLRMDGANSPSRVPIPLLNFRSPEDVQNLALGCDSDIGGTSSAKLDFVSDSNAPNGVGYGRLSGHMRLGVQSGLEGKLRSGYAGFRSKSRRTLFGELTDDISNHEFLALRLKVGGHPRTRNSYFVNLQTDAPVSGELWQHRLYFQRDDNSWENLFIPFSAFVLTSFGELTSGHTSIDGEQIRWVGISLLGGNAGVEGPFELGMDSIRAVNREDVTESLKPDPSAGTQWMRGPL</sequence>
<protein>
    <submittedName>
        <fullName evidence="7">Complex I intermediate-associated protein CIA30</fullName>
    </submittedName>
</protein>
<dbReference type="PANTHER" id="PTHR13194:SF18">
    <property type="entry name" value="COMPLEX I INTERMEDIATE-ASSOCIATED PROTEIN 30, MITOCHONDRIAL"/>
    <property type="match status" value="1"/>
</dbReference>
<reference evidence="7 8" key="1">
    <citation type="submission" date="2018-06" db="EMBL/GenBank/DDBJ databases">
        <title>A transcriptomic atlas of mushroom development highlights an independent origin of complex multicellularity.</title>
        <authorList>
            <consortium name="DOE Joint Genome Institute"/>
            <person name="Krizsan K."/>
            <person name="Almasi E."/>
            <person name="Merenyi Z."/>
            <person name="Sahu N."/>
            <person name="Viragh M."/>
            <person name="Koszo T."/>
            <person name="Mondo S."/>
            <person name="Kiss B."/>
            <person name="Balint B."/>
            <person name="Kues U."/>
            <person name="Barry K."/>
            <person name="Hegedus J.C."/>
            <person name="Henrissat B."/>
            <person name="Johnson J."/>
            <person name="Lipzen A."/>
            <person name="Ohm R."/>
            <person name="Nagy I."/>
            <person name="Pangilinan J."/>
            <person name="Yan J."/>
            <person name="Xiong Y."/>
            <person name="Grigoriev I.V."/>
            <person name="Hibbett D.S."/>
            <person name="Nagy L.G."/>
        </authorList>
    </citation>
    <scope>NUCLEOTIDE SEQUENCE [LARGE SCALE GENOMIC DNA]</scope>
    <source>
        <strain evidence="7 8">SZMC22713</strain>
    </source>
</reference>
<comment type="similarity">
    <text evidence="2">Belongs to the CIA30 family.</text>
</comment>
<keyword evidence="3" id="KW-0496">Mitochondrion</keyword>
<organism evidence="7 8">
    <name type="scientific">Rickenella mellea</name>
    <dbReference type="NCBI Taxonomy" id="50990"/>
    <lineage>
        <taxon>Eukaryota</taxon>
        <taxon>Fungi</taxon>
        <taxon>Dikarya</taxon>
        <taxon>Basidiomycota</taxon>
        <taxon>Agaricomycotina</taxon>
        <taxon>Agaricomycetes</taxon>
        <taxon>Hymenochaetales</taxon>
        <taxon>Rickenellaceae</taxon>
        <taxon>Rickenella</taxon>
    </lineage>
</organism>
<accession>A0A4Y7QDW5</accession>
<dbReference type="InterPro" id="IPR013857">
    <property type="entry name" value="NADH-UbQ_OxRdtase-assoc_prot30"/>
</dbReference>
<dbReference type="GO" id="GO:0006120">
    <property type="term" value="P:mitochondrial electron transport, NADH to ubiquinone"/>
    <property type="evidence" value="ECO:0007669"/>
    <property type="project" value="TreeGrafter"/>
</dbReference>
<dbReference type="Pfam" id="PF08547">
    <property type="entry name" value="CIA30"/>
    <property type="match status" value="1"/>
</dbReference>
<keyword evidence="4" id="KW-0143">Chaperone</keyword>
<dbReference type="InterPro" id="IPR039131">
    <property type="entry name" value="NDUFAF1"/>
</dbReference>
<proteinExistence type="inferred from homology"/>
<dbReference type="GO" id="GO:0010257">
    <property type="term" value="P:NADH dehydrogenase complex assembly"/>
    <property type="evidence" value="ECO:0007669"/>
    <property type="project" value="TreeGrafter"/>
</dbReference>
<gene>
    <name evidence="7" type="ORF">BD410DRAFT_895843</name>
</gene>
<evidence type="ECO:0000313" key="8">
    <source>
        <dbReference type="Proteomes" id="UP000294933"/>
    </source>
</evidence>
<feature type="non-terminal residue" evidence="7">
    <location>
        <position position="259"/>
    </location>
</feature>
<dbReference type="AlphaFoldDB" id="A0A4Y7QDW5"/>
<dbReference type="EMBL" id="ML170163">
    <property type="protein sequence ID" value="TDL25595.1"/>
    <property type="molecule type" value="Genomic_DNA"/>
</dbReference>
<dbReference type="GO" id="GO:0051082">
    <property type="term" value="F:unfolded protein binding"/>
    <property type="evidence" value="ECO:0007669"/>
    <property type="project" value="TreeGrafter"/>
</dbReference>
<dbReference type="OrthoDB" id="42561at2759"/>
<dbReference type="PANTHER" id="PTHR13194">
    <property type="entry name" value="COMPLEX I INTERMEDIATE-ASSOCIATED PROTEIN 30"/>
    <property type="match status" value="1"/>
</dbReference>
<dbReference type="GO" id="GO:0005739">
    <property type="term" value="C:mitochondrion"/>
    <property type="evidence" value="ECO:0007669"/>
    <property type="project" value="UniProtKB-SubCell"/>
</dbReference>
<dbReference type="STRING" id="50990.A0A4Y7QDW5"/>
<dbReference type="Proteomes" id="UP000294933">
    <property type="component" value="Unassembled WGS sequence"/>
</dbReference>
<evidence type="ECO:0000256" key="1">
    <source>
        <dbReference type="ARBA" id="ARBA00004173"/>
    </source>
</evidence>
<evidence type="ECO:0000256" key="2">
    <source>
        <dbReference type="ARBA" id="ARBA00007884"/>
    </source>
</evidence>
<name>A0A4Y7QDW5_9AGAM</name>
<keyword evidence="8" id="KW-1185">Reference proteome</keyword>
<evidence type="ECO:0000313" key="7">
    <source>
        <dbReference type="EMBL" id="TDL25595.1"/>
    </source>
</evidence>
<dbReference type="VEuPathDB" id="FungiDB:BD410DRAFT_895843"/>